<evidence type="ECO:0000313" key="1">
    <source>
        <dbReference type="EMBL" id="KAJ7311612.1"/>
    </source>
</evidence>
<dbReference type="InterPro" id="IPR015915">
    <property type="entry name" value="Kelch-typ_b-propeller"/>
</dbReference>
<sequence>MQHCCIIACLKEAPNFAEEKAKLRSTSPVLVAVLPETQMQYFDVETKTWKPLSSTTPKVEVTCCCYARTCGNLFVAGKDGKTDCIYCYDIEKNLWERQPSDKLGKVNNMCILDDYMYPIVDCNQPPQRYSFSKRQWQGFAKVGITSDSQYRVYNSGSSQYFVQRCMSFMEVYV</sequence>
<gene>
    <name evidence="1" type="ORF">OS493_039915</name>
</gene>
<name>A0A9X0CCC9_9CNID</name>
<dbReference type="Gene3D" id="2.120.10.80">
    <property type="entry name" value="Kelch-type beta propeller"/>
    <property type="match status" value="1"/>
</dbReference>
<dbReference type="Proteomes" id="UP001163046">
    <property type="component" value="Unassembled WGS sequence"/>
</dbReference>
<keyword evidence="2" id="KW-1185">Reference proteome</keyword>
<protein>
    <submittedName>
        <fullName evidence="1">Uncharacterized protein</fullName>
    </submittedName>
</protein>
<dbReference type="EMBL" id="MU828034">
    <property type="protein sequence ID" value="KAJ7311612.1"/>
    <property type="molecule type" value="Genomic_DNA"/>
</dbReference>
<accession>A0A9X0CCC9</accession>
<evidence type="ECO:0000313" key="2">
    <source>
        <dbReference type="Proteomes" id="UP001163046"/>
    </source>
</evidence>
<reference evidence="1" key="1">
    <citation type="submission" date="2023-01" db="EMBL/GenBank/DDBJ databases">
        <title>Genome assembly of the deep-sea coral Lophelia pertusa.</title>
        <authorList>
            <person name="Herrera S."/>
            <person name="Cordes E."/>
        </authorList>
    </citation>
    <scope>NUCLEOTIDE SEQUENCE</scope>
    <source>
        <strain evidence="1">USNM1676648</strain>
        <tissue evidence="1">Polyp</tissue>
    </source>
</reference>
<comment type="caution">
    <text evidence="1">The sequence shown here is derived from an EMBL/GenBank/DDBJ whole genome shotgun (WGS) entry which is preliminary data.</text>
</comment>
<proteinExistence type="predicted"/>
<dbReference type="SUPFAM" id="SSF117281">
    <property type="entry name" value="Kelch motif"/>
    <property type="match status" value="1"/>
</dbReference>
<organism evidence="1 2">
    <name type="scientific">Desmophyllum pertusum</name>
    <dbReference type="NCBI Taxonomy" id="174260"/>
    <lineage>
        <taxon>Eukaryota</taxon>
        <taxon>Metazoa</taxon>
        <taxon>Cnidaria</taxon>
        <taxon>Anthozoa</taxon>
        <taxon>Hexacorallia</taxon>
        <taxon>Scleractinia</taxon>
        <taxon>Caryophylliina</taxon>
        <taxon>Caryophylliidae</taxon>
        <taxon>Desmophyllum</taxon>
    </lineage>
</organism>
<dbReference type="AlphaFoldDB" id="A0A9X0CCC9"/>